<dbReference type="InterPro" id="IPR038673">
    <property type="entry name" value="OprB_sf"/>
</dbReference>
<dbReference type="GO" id="GO:0008643">
    <property type="term" value="P:carbohydrate transport"/>
    <property type="evidence" value="ECO:0007669"/>
    <property type="project" value="InterPro"/>
</dbReference>
<feature type="domain" description="SLH" evidence="4">
    <location>
        <begin position="90"/>
        <end position="154"/>
    </location>
</feature>
<evidence type="ECO:0000256" key="1">
    <source>
        <dbReference type="ARBA" id="ARBA00008769"/>
    </source>
</evidence>
<evidence type="ECO:0000259" key="4">
    <source>
        <dbReference type="PROSITE" id="PS51272"/>
    </source>
</evidence>
<dbReference type="RefSeq" id="WP_198123601.1">
    <property type="nucleotide sequence ID" value="NZ_JAECZC010000006.1"/>
</dbReference>
<accession>A0A8J7HL16</accession>
<dbReference type="PANTHER" id="PTHR43308:SF1">
    <property type="entry name" value="OUTER MEMBRANE PROTEIN ALPHA"/>
    <property type="match status" value="1"/>
</dbReference>
<reference evidence="5 6" key="1">
    <citation type="journal article" date="2021" name="Int. J. Syst. Evol. Microbiol.">
        <title>Amazonocrinis nigriterrae gen. nov., sp. nov., Atlanticothrix silvestris gen. nov., sp. nov. and Dendronalium phyllosphericum gen. nov., sp. nov., nostocacean cyanobacteria from Brazilian environments.</title>
        <authorList>
            <person name="Alvarenga D.O."/>
            <person name="Andreote A.P.D."/>
            <person name="Branco L.H.Z."/>
            <person name="Delbaje E."/>
            <person name="Cruz R.B."/>
            <person name="Varani A.M."/>
            <person name="Fiore M.F."/>
        </authorList>
    </citation>
    <scope>NUCLEOTIDE SEQUENCE [LARGE SCALE GENOMIC DNA]</scope>
    <source>
        <strain evidence="5 6">CENA67</strain>
    </source>
</reference>
<dbReference type="GO" id="GO:0016020">
    <property type="term" value="C:membrane"/>
    <property type="evidence" value="ECO:0007669"/>
    <property type="project" value="InterPro"/>
</dbReference>
<keyword evidence="3" id="KW-0175">Coiled coil</keyword>
<dbReference type="EMBL" id="JAECZC010000006">
    <property type="protein sequence ID" value="MBH8561592.1"/>
    <property type="molecule type" value="Genomic_DNA"/>
</dbReference>
<sequence length="575" mass="62458">MKKLDVPFTLTSVILSVNLLTSWPVLAQTDLDPNSPGEEYLTNAQDFQLSSQNQLTSVNSLEELPTNETLQAQSQQLDINAPSDLDEIVNVNQLEDVTPNDWAYEALRNLVEKYQCISSDGEGNFNGNRAMTRYEFAAALNNCLLKVGRSISSLDNKFTSQEDLAVFQRLQAEFSQELQSITAKIDQLEDKTALLQENQFSTTTVLRGAIVFNLVSGFGDKKAVSPGNNSTEKLDANTTVSALSALTLDTSFTGKDRLRTQFLIGNVNNYGTSVTGTEMTRLTGAVDTGNYAVLGSLFYEFPIGDRGIVAIAPAADFPTRIFPPLNPISSISNFGAESPIYSFAFGTGAIAYYQFSDTIAAGITYLSSSGSFPSQGLFNGQYTALTQVTYTPSNKIGIAFTYGHYYAPEPGATIINVTGSKGSQFAQLPFGANTATSSDAFGLQFTYKLTDKLILGGWTSYFNAHAEGSPSVSRVNGSPGADADIWSWAVTASLVDVGKLGSQFSFVFGMPPKVTNNDVTERRDQDTSLHFELSYRYPLTNRIFITPGFLMITNPEHNAANDTVWVGLVKTAFLF</sequence>
<dbReference type="Proteomes" id="UP000632766">
    <property type="component" value="Unassembled WGS sequence"/>
</dbReference>
<dbReference type="AlphaFoldDB" id="A0A8J7HL16"/>
<keyword evidence="6" id="KW-1185">Reference proteome</keyword>
<feature type="chain" id="PRO_5035340593" evidence="2">
    <location>
        <begin position="28"/>
        <end position="575"/>
    </location>
</feature>
<dbReference type="Pfam" id="PF00395">
    <property type="entry name" value="SLH"/>
    <property type="match status" value="1"/>
</dbReference>
<feature type="signal peptide" evidence="2">
    <location>
        <begin position="1"/>
        <end position="27"/>
    </location>
</feature>
<dbReference type="Pfam" id="PF04966">
    <property type="entry name" value="OprB"/>
    <property type="match status" value="1"/>
</dbReference>
<dbReference type="PROSITE" id="PS51272">
    <property type="entry name" value="SLH"/>
    <property type="match status" value="1"/>
</dbReference>
<keyword evidence="2" id="KW-0732">Signal</keyword>
<protein>
    <submittedName>
        <fullName evidence="5">Iron uptake porin</fullName>
    </submittedName>
</protein>
<organism evidence="5 6">
    <name type="scientific">Amazonocrinis nigriterrae CENA67</name>
    <dbReference type="NCBI Taxonomy" id="2794033"/>
    <lineage>
        <taxon>Bacteria</taxon>
        <taxon>Bacillati</taxon>
        <taxon>Cyanobacteriota</taxon>
        <taxon>Cyanophyceae</taxon>
        <taxon>Nostocales</taxon>
        <taxon>Nostocaceae</taxon>
        <taxon>Amazonocrinis</taxon>
        <taxon>Amazonocrinis nigriterrae</taxon>
    </lineage>
</organism>
<comment type="similarity">
    <text evidence="1 2">Belongs to the OprB family.</text>
</comment>
<dbReference type="InterPro" id="IPR001119">
    <property type="entry name" value="SLH_dom"/>
</dbReference>
<dbReference type="GO" id="GO:0015288">
    <property type="term" value="F:porin activity"/>
    <property type="evidence" value="ECO:0007669"/>
    <property type="project" value="InterPro"/>
</dbReference>
<dbReference type="Gene3D" id="2.40.160.180">
    <property type="entry name" value="Carbohydrate-selective porin OprB"/>
    <property type="match status" value="1"/>
</dbReference>
<feature type="coiled-coil region" evidence="3">
    <location>
        <begin position="171"/>
        <end position="198"/>
    </location>
</feature>
<dbReference type="InterPro" id="IPR047684">
    <property type="entry name" value="Por_som-like"/>
</dbReference>
<gene>
    <name evidence="5" type="ORF">I8748_05265</name>
</gene>
<evidence type="ECO:0000313" key="6">
    <source>
        <dbReference type="Proteomes" id="UP000632766"/>
    </source>
</evidence>
<evidence type="ECO:0000256" key="3">
    <source>
        <dbReference type="SAM" id="Coils"/>
    </source>
</evidence>
<evidence type="ECO:0000256" key="2">
    <source>
        <dbReference type="RuleBase" id="RU363072"/>
    </source>
</evidence>
<dbReference type="InterPro" id="IPR007049">
    <property type="entry name" value="Carb-sel_porin_OprB"/>
</dbReference>
<name>A0A8J7HL16_9NOST</name>
<dbReference type="PANTHER" id="PTHR43308">
    <property type="entry name" value="OUTER MEMBRANE PROTEIN ALPHA-RELATED"/>
    <property type="match status" value="1"/>
</dbReference>
<evidence type="ECO:0000313" key="5">
    <source>
        <dbReference type="EMBL" id="MBH8561592.1"/>
    </source>
</evidence>
<proteinExistence type="inferred from homology"/>
<comment type="caution">
    <text evidence="5">The sequence shown here is derived from an EMBL/GenBank/DDBJ whole genome shotgun (WGS) entry which is preliminary data.</text>
</comment>
<dbReference type="InterPro" id="IPR051465">
    <property type="entry name" value="Cell_Envelope_Struct_Comp"/>
</dbReference>
<dbReference type="NCBIfam" id="NF033921">
    <property type="entry name" value="por_somb"/>
    <property type="match status" value="1"/>
</dbReference>